<dbReference type="InterPro" id="IPR002510">
    <property type="entry name" value="Metalloprtase-TldD/E_N"/>
</dbReference>
<dbReference type="Gene3D" id="3.30.2290.10">
    <property type="entry name" value="PmbA/TldD superfamily"/>
    <property type="match status" value="1"/>
</dbReference>
<evidence type="ECO:0000259" key="5">
    <source>
        <dbReference type="Pfam" id="PF01523"/>
    </source>
</evidence>
<keyword evidence="4" id="KW-0482">Metalloprotease</keyword>
<dbReference type="Proteomes" id="UP001196661">
    <property type="component" value="Unassembled WGS sequence"/>
</dbReference>
<evidence type="ECO:0000313" key="9">
    <source>
        <dbReference type="Proteomes" id="UP001196661"/>
    </source>
</evidence>
<dbReference type="Pfam" id="PF01523">
    <property type="entry name" value="PmbA_TldD_1st"/>
    <property type="match status" value="1"/>
</dbReference>
<dbReference type="PANTHER" id="PTHR30624">
    <property type="entry name" value="UNCHARACTERIZED PROTEIN TLDD AND PMBA"/>
    <property type="match status" value="1"/>
</dbReference>
<proteinExistence type="inferred from homology"/>
<evidence type="ECO:0000313" key="8">
    <source>
        <dbReference type="EMBL" id="MBT9311594.1"/>
    </source>
</evidence>
<feature type="domain" description="Metalloprotease TldD/E central" evidence="7">
    <location>
        <begin position="113"/>
        <end position="221"/>
    </location>
</feature>
<keyword evidence="2" id="KW-0645">Protease</keyword>
<name>A0ABS5Y2K2_9CYAN</name>
<evidence type="ECO:0000256" key="1">
    <source>
        <dbReference type="ARBA" id="ARBA00005836"/>
    </source>
</evidence>
<keyword evidence="3" id="KW-0378">Hydrolase</keyword>
<evidence type="ECO:0000256" key="3">
    <source>
        <dbReference type="ARBA" id="ARBA00022801"/>
    </source>
</evidence>
<dbReference type="RefSeq" id="WP_215617473.1">
    <property type="nucleotide sequence ID" value="NZ_JADOER010000004.1"/>
</dbReference>
<sequence length="477" mass="52425">MHKLLSDVVAAATVSADWIGIRTVKDISRACAIRDAHPERNSQHFGHGAMVEVLAQGQFGYSATNNLSAESLSAAIVIAYNQAVAASAWSVHRFTPAARPKATGSYVSPHQLESIAPGELNEILLQVCDRLKVSDKIAQTSATARSHDIETWFVSSNGSDIYQRQCLVETHFGTIAQDGPTTQLRTDHGYLAHSYQGGWELFPGVDLWQRVQQVGEQAVELLYADNCPDVATTLVLAPDQMMLQIHESIGHPLELDRILGDERNYAGGSFIKLEDFGALTYGSELMNVTFDPTVAGELASYGFDDVGTPATREYLIRSGKLERGLGGLESQQRAQVPGVANARSSSWNRPAIDRMANINLEPGDRSFGEIIANIDHGIYMETNRSWSIDDQRHKFQFGCEYGRLIENGQLTRTLKNPNYRSITPQFWHSLSQVGDRNTWEIYGTPFCGKGEPNQLIRVGHGAPVCAFDNIEVFGGAV</sequence>
<dbReference type="PANTHER" id="PTHR30624:SF10">
    <property type="entry name" value="CONSERVED PROTEIN"/>
    <property type="match status" value="1"/>
</dbReference>
<dbReference type="InterPro" id="IPR045570">
    <property type="entry name" value="Metalloprtase-TldD/E_cen_dom"/>
</dbReference>
<dbReference type="InterPro" id="IPR045569">
    <property type="entry name" value="Metalloprtase-TldD/E_C"/>
</dbReference>
<keyword evidence="9" id="KW-1185">Reference proteome</keyword>
<evidence type="ECO:0000256" key="2">
    <source>
        <dbReference type="ARBA" id="ARBA00022670"/>
    </source>
</evidence>
<comment type="similarity">
    <text evidence="1">Belongs to the peptidase U62 family.</text>
</comment>
<dbReference type="Pfam" id="PF19290">
    <property type="entry name" value="PmbA_TldD_2nd"/>
    <property type="match status" value="1"/>
</dbReference>
<reference evidence="8 9" key="1">
    <citation type="journal article" date="2021" name="Mar. Drugs">
        <title>Genome Reduction and Secondary Metabolism of the Marine Sponge-Associated Cyanobacterium Leptothoe.</title>
        <authorList>
            <person name="Konstantinou D."/>
            <person name="Popin R.V."/>
            <person name="Fewer D.P."/>
            <person name="Sivonen K."/>
            <person name="Gkelis S."/>
        </authorList>
    </citation>
    <scope>NUCLEOTIDE SEQUENCE [LARGE SCALE GENOMIC DNA]</scope>
    <source>
        <strain evidence="8 9">TAU-MAC 1615</strain>
    </source>
</reference>
<dbReference type="InterPro" id="IPR036059">
    <property type="entry name" value="TldD/PmbA_sf"/>
</dbReference>
<dbReference type="Pfam" id="PF19289">
    <property type="entry name" value="PmbA_TldD_3rd"/>
    <property type="match status" value="1"/>
</dbReference>
<dbReference type="SUPFAM" id="SSF111283">
    <property type="entry name" value="Putative modulator of DNA gyrase, PmbA/TldD"/>
    <property type="match status" value="1"/>
</dbReference>
<evidence type="ECO:0000256" key="4">
    <source>
        <dbReference type="ARBA" id="ARBA00023049"/>
    </source>
</evidence>
<evidence type="ECO:0000259" key="6">
    <source>
        <dbReference type="Pfam" id="PF19289"/>
    </source>
</evidence>
<comment type="caution">
    <text evidence="8">The sequence shown here is derived from an EMBL/GenBank/DDBJ whole genome shotgun (WGS) entry which is preliminary data.</text>
</comment>
<accession>A0ABS5Y2K2</accession>
<dbReference type="InterPro" id="IPR051463">
    <property type="entry name" value="Peptidase_U62_metallo"/>
</dbReference>
<dbReference type="EMBL" id="JADOER010000004">
    <property type="protein sequence ID" value="MBT9311594.1"/>
    <property type="molecule type" value="Genomic_DNA"/>
</dbReference>
<protein>
    <submittedName>
        <fullName evidence="8">TldD/PmbA family protein</fullName>
    </submittedName>
</protein>
<feature type="domain" description="Metalloprotease TldD/E N-terminal" evidence="5">
    <location>
        <begin position="31"/>
        <end position="81"/>
    </location>
</feature>
<gene>
    <name evidence="8" type="ORF">IXB28_05205</name>
</gene>
<feature type="domain" description="Metalloprotease TldD/E C-terminal" evidence="6">
    <location>
        <begin position="233"/>
        <end position="472"/>
    </location>
</feature>
<evidence type="ECO:0000259" key="7">
    <source>
        <dbReference type="Pfam" id="PF19290"/>
    </source>
</evidence>
<dbReference type="InterPro" id="IPR035068">
    <property type="entry name" value="TldD/PmbA_N"/>
</dbReference>
<organism evidence="8 9">
    <name type="scientific">Leptothoe kymatousa TAU-MAC 1615</name>
    <dbReference type="NCBI Taxonomy" id="2364775"/>
    <lineage>
        <taxon>Bacteria</taxon>
        <taxon>Bacillati</taxon>
        <taxon>Cyanobacteriota</taxon>
        <taxon>Cyanophyceae</taxon>
        <taxon>Nodosilineales</taxon>
        <taxon>Cymatolegaceae</taxon>
        <taxon>Leptothoe</taxon>
        <taxon>Leptothoe kymatousa</taxon>
    </lineage>
</organism>